<dbReference type="PATRIC" id="fig|1268635.3.peg.3067"/>
<comment type="subcellular location">
    <subcellularLocation>
        <location evidence="1">Cell membrane</location>
        <topology evidence="1">Multi-pass membrane protein</topology>
    </subcellularLocation>
</comment>
<evidence type="ECO:0000256" key="6">
    <source>
        <dbReference type="ARBA" id="ARBA00022989"/>
    </source>
</evidence>
<keyword evidence="4" id="KW-1003">Cell membrane</keyword>
<feature type="transmembrane region" description="Helical" evidence="8">
    <location>
        <begin position="67"/>
        <end position="89"/>
    </location>
</feature>
<dbReference type="Proteomes" id="UP000018838">
    <property type="component" value="Plasmid unnamed"/>
</dbReference>
<dbReference type="AlphaFoldDB" id="W0BF63"/>
<dbReference type="PANTHER" id="PTHR43057:SF1">
    <property type="entry name" value="ARSENICAL-RESISTANCE PROTEIN 3"/>
    <property type="match status" value="1"/>
</dbReference>
<reference evidence="9 10" key="1">
    <citation type="journal article" date="2013" name="Int. J. Med. Microbiol.">
        <title>Legionella oakridgensis ATCC 33761 genome sequence and phenotypic characterization reveals its replication capacity in amoebae.</title>
        <authorList>
            <person name="Brzuszkiewicz E."/>
            <person name="Schulz T."/>
            <person name="Rydzewski K."/>
            <person name="Daniel R."/>
            <person name="Gillmaier N."/>
            <person name="Dittmann C."/>
            <person name="Holland G."/>
            <person name="Schunder E."/>
            <person name="Lautner M."/>
            <person name="Eisenreich W."/>
            <person name="Luck C."/>
            <person name="Heuner K."/>
        </authorList>
    </citation>
    <scope>NUCLEOTIDE SEQUENCE [LARGE SCALE GENOMIC DNA]</scope>
    <source>
        <strain>OR-10</strain>
        <strain evidence="10">ATCC 33761</strain>
        <plasmid evidence="10">Plasmid</plasmid>
    </source>
</reference>
<evidence type="ECO:0000313" key="9">
    <source>
        <dbReference type="EMBL" id="AHE68515.1"/>
    </source>
</evidence>
<dbReference type="InterPro" id="IPR002657">
    <property type="entry name" value="BilAc:Na_symport/Acr3"/>
</dbReference>
<dbReference type="eggNOG" id="COG0385">
    <property type="taxonomic scope" value="Bacteria"/>
</dbReference>
<evidence type="ECO:0000256" key="8">
    <source>
        <dbReference type="SAM" id="Phobius"/>
    </source>
</evidence>
<feature type="transmembrane region" description="Helical" evidence="8">
    <location>
        <begin position="95"/>
        <end position="113"/>
    </location>
</feature>
<feature type="transmembrane region" description="Helical" evidence="8">
    <location>
        <begin position="165"/>
        <end position="185"/>
    </location>
</feature>
<dbReference type="InterPro" id="IPR038770">
    <property type="entry name" value="Na+/solute_symporter_sf"/>
</dbReference>
<dbReference type="GO" id="GO:0015105">
    <property type="term" value="F:arsenite transmembrane transporter activity"/>
    <property type="evidence" value="ECO:0007669"/>
    <property type="project" value="TreeGrafter"/>
</dbReference>
<sequence length="321" mass="35040">MLRKTLESQQIGIYFGVIVVAVVVALAIPGTTILEVCINPALALMLFVTFLQIPIPDLARGFAKNYLAALLVTNFVVLPFFVAGLVQLLTPSNPMVLLGVYLVLLTPCIDYVVTFSQLGGADARLILAATPILLIMQMMLLPVYIHLLLNEEAVKLIYFKPFFHAFIWLIVLPLIFAALMQLWAARYHSGKIILLTFGLLPVPATALVLFVVIAAVLPQAGSTIQETLQVIPIYIVFAFFAPLIGWFVAKFFKLNARAGRAVAFSAGTRNSLVVLPLAFAIPNAIPILPAVIVTQTLIELISELVYVRLISKLGSNETVSR</sequence>
<feature type="transmembrane region" description="Helical" evidence="8">
    <location>
        <begin position="192"/>
        <end position="217"/>
    </location>
</feature>
<feature type="transmembrane region" description="Helical" evidence="8">
    <location>
        <begin position="229"/>
        <end position="249"/>
    </location>
</feature>
<dbReference type="HOGENOM" id="CLU_022869_1_1_6"/>
<dbReference type="PANTHER" id="PTHR43057">
    <property type="entry name" value="ARSENITE EFFLUX TRANSPORTER"/>
    <property type="match status" value="1"/>
</dbReference>
<keyword evidence="10" id="KW-1185">Reference proteome</keyword>
<dbReference type="GO" id="GO:0015104">
    <property type="term" value="F:antimonite transmembrane transporter activity"/>
    <property type="evidence" value="ECO:0007669"/>
    <property type="project" value="TreeGrafter"/>
</dbReference>
<dbReference type="EMBL" id="CP004007">
    <property type="protein sequence ID" value="AHE68515.1"/>
    <property type="molecule type" value="Genomic_DNA"/>
</dbReference>
<keyword evidence="9" id="KW-0614">Plasmid</keyword>
<dbReference type="KEGG" id="lok:Loa_50p0037"/>
<evidence type="ECO:0000256" key="2">
    <source>
        <dbReference type="ARBA" id="ARBA00010110"/>
    </source>
</evidence>
<organism evidence="9 10">
    <name type="scientific">Legionella oakridgensis ATCC 33761 = DSM 21215</name>
    <dbReference type="NCBI Taxonomy" id="1268635"/>
    <lineage>
        <taxon>Bacteria</taxon>
        <taxon>Pseudomonadati</taxon>
        <taxon>Pseudomonadota</taxon>
        <taxon>Gammaproteobacteria</taxon>
        <taxon>Legionellales</taxon>
        <taxon>Legionellaceae</taxon>
        <taxon>Legionella</taxon>
    </lineage>
</organism>
<evidence type="ECO:0000256" key="7">
    <source>
        <dbReference type="ARBA" id="ARBA00023136"/>
    </source>
</evidence>
<dbReference type="GO" id="GO:0005886">
    <property type="term" value="C:plasma membrane"/>
    <property type="evidence" value="ECO:0007669"/>
    <property type="project" value="UniProtKB-SubCell"/>
</dbReference>
<keyword evidence="7 8" id="KW-0472">Membrane</keyword>
<evidence type="ECO:0000256" key="4">
    <source>
        <dbReference type="ARBA" id="ARBA00022475"/>
    </source>
</evidence>
<evidence type="ECO:0000256" key="3">
    <source>
        <dbReference type="ARBA" id="ARBA00022448"/>
    </source>
</evidence>
<gene>
    <name evidence="9" type="primary">arsB</name>
    <name evidence="9" type="ORF">Loa_50p0037</name>
</gene>
<dbReference type="RefSeq" id="WP_025386787.1">
    <property type="nucleotide sequence ID" value="NZ_CP004007.1"/>
</dbReference>
<geneLocation type="plasmid" evidence="10"/>
<dbReference type="InterPro" id="IPR004706">
    <property type="entry name" value="Arsenical-R_Acr3"/>
</dbReference>
<comment type="similarity">
    <text evidence="2">Belongs to the arsenical resistance-3 (ACR3) (TC 2.A.59) family.</text>
</comment>
<evidence type="ECO:0000313" key="10">
    <source>
        <dbReference type="Proteomes" id="UP000018838"/>
    </source>
</evidence>
<proteinExistence type="inferred from homology"/>
<dbReference type="GO" id="GO:0015297">
    <property type="term" value="F:antiporter activity"/>
    <property type="evidence" value="ECO:0007669"/>
    <property type="project" value="InterPro"/>
</dbReference>
<feature type="transmembrane region" description="Helical" evidence="8">
    <location>
        <begin position="38"/>
        <end position="55"/>
    </location>
</feature>
<name>W0BF63_9GAMM</name>
<dbReference type="Pfam" id="PF01758">
    <property type="entry name" value="SBF"/>
    <property type="match status" value="1"/>
</dbReference>
<keyword evidence="3" id="KW-0813">Transport</keyword>
<evidence type="ECO:0000256" key="5">
    <source>
        <dbReference type="ARBA" id="ARBA00022692"/>
    </source>
</evidence>
<accession>W0BF63</accession>
<protein>
    <submittedName>
        <fullName evidence="9">Arsenite efflux pump ACR3-related permease</fullName>
    </submittedName>
</protein>
<evidence type="ECO:0000256" key="1">
    <source>
        <dbReference type="ARBA" id="ARBA00004651"/>
    </source>
</evidence>
<feature type="transmembrane region" description="Helical" evidence="8">
    <location>
        <begin position="125"/>
        <end position="145"/>
    </location>
</feature>
<dbReference type="Gene3D" id="1.20.1530.20">
    <property type="match status" value="1"/>
</dbReference>
<keyword evidence="5 8" id="KW-0812">Transmembrane</keyword>
<keyword evidence="6 8" id="KW-1133">Transmembrane helix</keyword>
<feature type="transmembrane region" description="Helical" evidence="8">
    <location>
        <begin position="12"/>
        <end position="32"/>
    </location>
</feature>